<feature type="chain" id="PRO_5023885214" description="GH16 domain-containing protein" evidence="3">
    <location>
        <begin position="25"/>
        <end position="184"/>
    </location>
</feature>
<dbReference type="Gene3D" id="2.60.120.200">
    <property type="match status" value="1"/>
</dbReference>
<evidence type="ECO:0000256" key="2">
    <source>
        <dbReference type="ARBA" id="ARBA00023295"/>
    </source>
</evidence>
<name>A0A5J5BVC2_9ASTE</name>
<reference evidence="5 6" key="1">
    <citation type="submission" date="2019-09" db="EMBL/GenBank/DDBJ databases">
        <title>A chromosome-level genome assembly of the Chinese tupelo Nyssa sinensis.</title>
        <authorList>
            <person name="Yang X."/>
            <person name="Kang M."/>
            <person name="Yang Y."/>
            <person name="Xiong H."/>
            <person name="Wang M."/>
            <person name="Zhang Z."/>
            <person name="Wang Z."/>
            <person name="Wu H."/>
            <person name="Ma T."/>
            <person name="Liu J."/>
            <person name="Xi Z."/>
        </authorList>
    </citation>
    <scope>NUCLEOTIDE SEQUENCE [LARGE SCALE GENOMIC DNA]</scope>
    <source>
        <strain evidence="5">J267</strain>
        <tissue evidence="5">Leaf</tissue>
    </source>
</reference>
<evidence type="ECO:0000256" key="1">
    <source>
        <dbReference type="ARBA" id="ARBA00022801"/>
    </source>
</evidence>
<feature type="signal peptide" evidence="3">
    <location>
        <begin position="1"/>
        <end position="24"/>
    </location>
</feature>
<dbReference type="PANTHER" id="PTHR31062">
    <property type="entry name" value="XYLOGLUCAN ENDOTRANSGLUCOSYLASE/HYDROLASE PROTEIN 8-RELATED"/>
    <property type="match status" value="1"/>
</dbReference>
<evidence type="ECO:0000256" key="3">
    <source>
        <dbReference type="SAM" id="SignalP"/>
    </source>
</evidence>
<dbReference type="Pfam" id="PF00722">
    <property type="entry name" value="Glyco_hydro_16"/>
    <property type="match status" value="1"/>
</dbReference>
<evidence type="ECO:0000313" key="6">
    <source>
        <dbReference type="Proteomes" id="UP000325577"/>
    </source>
</evidence>
<feature type="domain" description="GH16" evidence="4">
    <location>
        <begin position="44"/>
        <end position="107"/>
    </location>
</feature>
<dbReference type="InterPro" id="IPR013320">
    <property type="entry name" value="ConA-like_dom_sf"/>
</dbReference>
<dbReference type="AlphaFoldDB" id="A0A5J5BVC2"/>
<evidence type="ECO:0000313" key="5">
    <source>
        <dbReference type="EMBL" id="KAA8546985.1"/>
    </source>
</evidence>
<proteinExistence type="predicted"/>
<dbReference type="SUPFAM" id="SSF49899">
    <property type="entry name" value="Concanavalin A-like lectins/glucanases"/>
    <property type="match status" value="1"/>
</dbReference>
<keyword evidence="3" id="KW-0732">Signal</keyword>
<organism evidence="5 6">
    <name type="scientific">Nyssa sinensis</name>
    <dbReference type="NCBI Taxonomy" id="561372"/>
    <lineage>
        <taxon>Eukaryota</taxon>
        <taxon>Viridiplantae</taxon>
        <taxon>Streptophyta</taxon>
        <taxon>Embryophyta</taxon>
        <taxon>Tracheophyta</taxon>
        <taxon>Spermatophyta</taxon>
        <taxon>Magnoliopsida</taxon>
        <taxon>eudicotyledons</taxon>
        <taxon>Gunneridae</taxon>
        <taxon>Pentapetalae</taxon>
        <taxon>asterids</taxon>
        <taxon>Cornales</taxon>
        <taxon>Nyssaceae</taxon>
        <taxon>Nyssa</taxon>
    </lineage>
</organism>
<protein>
    <recommendedName>
        <fullName evidence="4">GH16 domain-containing protein</fullName>
    </recommendedName>
</protein>
<dbReference type="EMBL" id="CM018032">
    <property type="protein sequence ID" value="KAA8546985.1"/>
    <property type="molecule type" value="Genomic_DNA"/>
</dbReference>
<accession>A0A5J5BVC2</accession>
<dbReference type="OrthoDB" id="4781at2759"/>
<gene>
    <name evidence="5" type="ORF">F0562_003414</name>
</gene>
<keyword evidence="2" id="KW-0326">Glycosidase</keyword>
<keyword evidence="6" id="KW-1185">Reference proteome</keyword>
<dbReference type="GO" id="GO:0005975">
    <property type="term" value="P:carbohydrate metabolic process"/>
    <property type="evidence" value="ECO:0007669"/>
    <property type="project" value="InterPro"/>
</dbReference>
<sequence>MVDYYLRLFVICSVLALPFGSSRNLPIISFDDGYSQLFGDDNLMILKDDYTAGVVVAYYMSNGDIFKKIPDELAFEFLGNFRGKDWGIQTNVYGNGSTNIGREERQLHWLELMCFHCLMSTRLRHFNMRLIRLQCWTKPLNTLTASAPSTSILFIFKDCSRWFETERWFSVFTGLSLEKKLQLS</sequence>
<dbReference type="InterPro" id="IPR000757">
    <property type="entry name" value="Beta-glucanase-like"/>
</dbReference>
<dbReference type="GO" id="GO:0004553">
    <property type="term" value="F:hydrolase activity, hydrolyzing O-glycosyl compounds"/>
    <property type="evidence" value="ECO:0007669"/>
    <property type="project" value="InterPro"/>
</dbReference>
<keyword evidence="1" id="KW-0378">Hydrolase</keyword>
<dbReference type="Proteomes" id="UP000325577">
    <property type="component" value="Linkage Group LG1"/>
</dbReference>
<dbReference type="InterPro" id="IPR044791">
    <property type="entry name" value="Beta-glucanase/XTH"/>
</dbReference>
<evidence type="ECO:0000259" key="4">
    <source>
        <dbReference type="Pfam" id="PF00722"/>
    </source>
</evidence>